<accession>A0A0E1ND00</accession>
<dbReference type="KEGG" id="yet:CH48_860"/>
<gene>
    <name evidence="1" type="ORF">ERS137941_00787</name>
    <name evidence="2" type="ORF">ERS137959_00222</name>
</gene>
<dbReference type="EMBL" id="CPXJ01000002">
    <property type="protein sequence ID" value="CND05221.1"/>
    <property type="molecule type" value="Genomic_DNA"/>
</dbReference>
<dbReference type="Proteomes" id="UP000041601">
    <property type="component" value="Unassembled WGS sequence"/>
</dbReference>
<evidence type="ECO:0000313" key="3">
    <source>
        <dbReference type="Proteomes" id="UP000041601"/>
    </source>
</evidence>
<name>A0A0E1ND00_YEREN</name>
<protein>
    <submittedName>
        <fullName evidence="1">Uncharacterized protein</fullName>
    </submittedName>
</protein>
<reference evidence="1 4" key="1">
    <citation type="submission" date="2015-03" db="EMBL/GenBank/DDBJ databases">
        <authorList>
            <person name="Murphy D."/>
        </authorList>
    </citation>
    <scope>NUCLEOTIDE SEQUENCE [LARGE SCALE GENOMIC DNA]</scope>
    <source>
        <strain evidence="1 4">IP26249</strain>
    </source>
</reference>
<keyword evidence="3" id="KW-1185">Reference proteome</keyword>
<evidence type="ECO:0000313" key="1">
    <source>
        <dbReference type="EMBL" id="CFQ54857.1"/>
    </source>
</evidence>
<dbReference type="PATRIC" id="fig|630.31.peg.1680"/>
<dbReference type="EMBL" id="CGBR01000003">
    <property type="protein sequence ID" value="CFQ54857.1"/>
    <property type="molecule type" value="Genomic_DNA"/>
</dbReference>
<evidence type="ECO:0000313" key="2">
    <source>
        <dbReference type="EMBL" id="CND05221.1"/>
    </source>
</evidence>
<dbReference type="Proteomes" id="UP000048841">
    <property type="component" value="Unassembled WGS sequence"/>
</dbReference>
<reference evidence="2 3" key="2">
    <citation type="submission" date="2015-03" db="EMBL/GenBank/DDBJ databases">
        <authorList>
            <consortium name="Pathogen Informatics"/>
            <person name="Murphy D."/>
        </authorList>
    </citation>
    <scope>NUCLEOTIDE SEQUENCE [LARGE SCALE GENOMIC DNA]</scope>
    <source>
        <strain evidence="2 3">IP05342</strain>
    </source>
</reference>
<proteinExistence type="predicted"/>
<dbReference type="AlphaFoldDB" id="A0A0E1ND00"/>
<evidence type="ECO:0000313" key="4">
    <source>
        <dbReference type="Proteomes" id="UP000048841"/>
    </source>
</evidence>
<organism evidence="1 4">
    <name type="scientific">Yersinia enterocolitica</name>
    <dbReference type="NCBI Taxonomy" id="630"/>
    <lineage>
        <taxon>Bacteria</taxon>
        <taxon>Pseudomonadati</taxon>
        <taxon>Pseudomonadota</taxon>
        <taxon>Gammaproteobacteria</taxon>
        <taxon>Enterobacterales</taxon>
        <taxon>Yersiniaceae</taxon>
        <taxon>Yersinia</taxon>
    </lineage>
</organism>
<sequence>MFRTEKTAKMAAGAEIVCSETKVRVYYFPVLVLPSSLNLNSQVQHDN</sequence>